<protein>
    <submittedName>
        <fullName evidence="8">Equilibrative nucleotide transporter 1</fullName>
    </submittedName>
</protein>
<feature type="transmembrane region" description="Helical" evidence="7">
    <location>
        <begin position="198"/>
        <end position="217"/>
    </location>
</feature>
<organism evidence="8 9">
    <name type="scientific">Heracleum sosnowskyi</name>
    <dbReference type="NCBI Taxonomy" id="360622"/>
    <lineage>
        <taxon>Eukaryota</taxon>
        <taxon>Viridiplantae</taxon>
        <taxon>Streptophyta</taxon>
        <taxon>Embryophyta</taxon>
        <taxon>Tracheophyta</taxon>
        <taxon>Spermatophyta</taxon>
        <taxon>Magnoliopsida</taxon>
        <taxon>eudicotyledons</taxon>
        <taxon>Gunneridae</taxon>
        <taxon>Pentapetalae</taxon>
        <taxon>asterids</taxon>
        <taxon>campanulids</taxon>
        <taxon>Apiales</taxon>
        <taxon>Apiaceae</taxon>
        <taxon>Apioideae</taxon>
        <taxon>apioid superclade</taxon>
        <taxon>Tordylieae</taxon>
        <taxon>Tordyliinae</taxon>
        <taxon>Heracleum</taxon>
    </lineage>
</organism>
<dbReference type="PIRSF" id="PIRSF016379">
    <property type="entry name" value="ENT"/>
    <property type="match status" value="1"/>
</dbReference>
<evidence type="ECO:0000256" key="1">
    <source>
        <dbReference type="ARBA" id="ARBA00004141"/>
    </source>
</evidence>
<keyword evidence="3" id="KW-0813">Transport</keyword>
<gene>
    <name evidence="8" type="ORF">POM88_002937</name>
</gene>
<evidence type="ECO:0000256" key="7">
    <source>
        <dbReference type="SAM" id="Phobius"/>
    </source>
</evidence>
<name>A0AAD8JIV5_9APIA</name>
<dbReference type="GO" id="GO:0005337">
    <property type="term" value="F:nucleoside transmembrane transporter activity"/>
    <property type="evidence" value="ECO:0007669"/>
    <property type="project" value="InterPro"/>
</dbReference>
<feature type="transmembrane region" description="Helical" evidence="7">
    <location>
        <begin position="355"/>
        <end position="377"/>
    </location>
</feature>
<dbReference type="InterPro" id="IPR002259">
    <property type="entry name" value="Eqnu_transpt"/>
</dbReference>
<sequence length="413" mass="45489">MAVGTSGEAETTHLLKPINKIPKDTYHLAYIIYFTIGVGYLLPWNAFITAVDYFTYLYPNTSIDRTFAVVYMLVGLICLLFILAYAHNSTNFVRINVGFVLFVLALVVVPLMDVGYVKGRVGVFSGFYVAVGAIAVCGIGDALVQASIIGSASEMPERYMQAVVAGTGVSGVLVCLLRLLTKAIYPQDAYGLRKSANLYFMVSIAVMIICIVMYNVVHRLPVIKYYNDLKLQAIDEEKEDNQASTSVLWGSTLWETVGTVKWYGYGIVAIYVMTLCIFPGYITEDVHSYILNDWYPILLVTGYNLFDLVGKSLTAIYMLENAKVAIGASFARLLLLPLFYGCLHGPQFFRTEIPVTVLTCLLGLTNGYLTSVLMILGTKAVLVQHAETAGIVLVIFLVTGLSMGSVVSWFWVI</sequence>
<comment type="similarity">
    <text evidence="2">Belongs to the SLC29A/ENT transporter (TC 2.A.57) family.</text>
</comment>
<feature type="transmembrane region" description="Helical" evidence="7">
    <location>
        <begin position="92"/>
        <end position="111"/>
    </location>
</feature>
<evidence type="ECO:0000256" key="4">
    <source>
        <dbReference type="ARBA" id="ARBA00022692"/>
    </source>
</evidence>
<keyword evidence="5 7" id="KW-1133">Transmembrane helix</keyword>
<feature type="transmembrane region" description="Helical" evidence="7">
    <location>
        <begin position="159"/>
        <end position="177"/>
    </location>
</feature>
<feature type="transmembrane region" description="Helical" evidence="7">
    <location>
        <begin position="389"/>
        <end position="412"/>
    </location>
</feature>
<evidence type="ECO:0000256" key="3">
    <source>
        <dbReference type="ARBA" id="ARBA00022448"/>
    </source>
</evidence>
<evidence type="ECO:0000256" key="5">
    <source>
        <dbReference type="ARBA" id="ARBA00022989"/>
    </source>
</evidence>
<accession>A0AAD8JIV5</accession>
<evidence type="ECO:0000313" key="8">
    <source>
        <dbReference type="EMBL" id="KAK1403332.1"/>
    </source>
</evidence>
<dbReference type="AlphaFoldDB" id="A0AAD8JIV5"/>
<comment type="subcellular location">
    <subcellularLocation>
        <location evidence="1">Membrane</location>
        <topology evidence="1">Multi-pass membrane protein</topology>
    </subcellularLocation>
</comment>
<feature type="transmembrane region" description="Helical" evidence="7">
    <location>
        <begin position="324"/>
        <end position="343"/>
    </location>
</feature>
<dbReference type="Proteomes" id="UP001237642">
    <property type="component" value="Unassembled WGS sequence"/>
</dbReference>
<dbReference type="Pfam" id="PF01733">
    <property type="entry name" value="Nucleoside_tran"/>
    <property type="match status" value="1"/>
</dbReference>
<feature type="transmembrane region" description="Helical" evidence="7">
    <location>
        <begin position="294"/>
        <end position="318"/>
    </location>
</feature>
<evidence type="ECO:0000256" key="6">
    <source>
        <dbReference type="ARBA" id="ARBA00023136"/>
    </source>
</evidence>
<keyword evidence="9" id="KW-1185">Reference proteome</keyword>
<evidence type="ECO:0000256" key="2">
    <source>
        <dbReference type="ARBA" id="ARBA00007965"/>
    </source>
</evidence>
<reference evidence="8" key="2">
    <citation type="submission" date="2023-05" db="EMBL/GenBank/DDBJ databases">
        <authorList>
            <person name="Schelkunov M.I."/>
        </authorList>
    </citation>
    <scope>NUCLEOTIDE SEQUENCE</scope>
    <source>
        <strain evidence="8">Hsosn_3</strain>
        <tissue evidence="8">Leaf</tissue>
    </source>
</reference>
<proteinExistence type="inferred from homology"/>
<dbReference type="PANTHER" id="PTHR10332">
    <property type="entry name" value="EQUILIBRATIVE NUCLEOSIDE TRANSPORTER"/>
    <property type="match status" value="1"/>
</dbReference>
<keyword evidence="6 7" id="KW-0472">Membrane</keyword>
<comment type="caution">
    <text evidence="8">The sequence shown here is derived from an EMBL/GenBank/DDBJ whole genome shotgun (WGS) entry which is preliminary data.</text>
</comment>
<reference evidence="8" key="1">
    <citation type="submission" date="2023-02" db="EMBL/GenBank/DDBJ databases">
        <title>Genome of toxic invasive species Heracleum sosnowskyi carries increased number of genes despite the absence of recent whole-genome duplications.</title>
        <authorList>
            <person name="Schelkunov M."/>
            <person name="Shtratnikova V."/>
            <person name="Makarenko M."/>
            <person name="Klepikova A."/>
            <person name="Omelchenko D."/>
            <person name="Novikova G."/>
            <person name="Obukhova E."/>
            <person name="Bogdanov V."/>
            <person name="Penin A."/>
            <person name="Logacheva M."/>
        </authorList>
    </citation>
    <scope>NUCLEOTIDE SEQUENCE</scope>
    <source>
        <strain evidence="8">Hsosn_3</strain>
        <tissue evidence="8">Leaf</tissue>
    </source>
</reference>
<keyword evidence="4 7" id="KW-0812">Transmembrane</keyword>
<dbReference type="GO" id="GO:0005886">
    <property type="term" value="C:plasma membrane"/>
    <property type="evidence" value="ECO:0007669"/>
    <property type="project" value="TreeGrafter"/>
</dbReference>
<feature type="transmembrane region" description="Helical" evidence="7">
    <location>
        <begin position="123"/>
        <end position="147"/>
    </location>
</feature>
<dbReference type="EMBL" id="JAUIZM010000001">
    <property type="protein sequence ID" value="KAK1403332.1"/>
    <property type="molecule type" value="Genomic_DNA"/>
</dbReference>
<dbReference type="PANTHER" id="PTHR10332:SF10">
    <property type="entry name" value="EQUILIBRATIVE NUCLEOSIDE TRANSPORTER 4"/>
    <property type="match status" value="1"/>
</dbReference>
<evidence type="ECO:0000313" key="9">
    <source>
        <dbReference type="Proteomes" id="UP001237642"/>
    </source>
</evidence>
<feature type="transmembrane region" description="Helical" evidence="7">
    <location>
        <begin position="66"/>
        <end position="86"/>
    </location>
</feature>
<feature type="transmembrane region" description="Helical" evidence="7">
    <location>
        <begin position="30"/>
        <end position="54"/>
    </location>
</feature>
<feature type="transmembrane region" description="Helical" evidence="7">
    <location>
        <begin position="262"/>
        <end position="282"/>
    </location>
</feature>